<protein>
    <submittedName>
        <fullName evidence="1">Uncharacterized protein</fullName>
    </submittedName>
</protein>
<proteinExistence type="predicted"/>
<evidence type="ECO:0000313" key="1">
    <source>
        <dbReference type="EMBL" id="KAF2008666.1"/>
    </source>
</evidence>
<dbReference type="EMBL" id="ML978082">
    <property type="protein sequence ID" value="KAF2008666.1"/>
    <property type="molecule type" value="Genomic_DNA"/>
</dbReference>
<keyword evidence="2" id="KW-1185">Reference proteome</keyword>
<evidence type="ECO:0000313" key="2">
    <source>
        <dbReference type="Proteomes" id="UP000799778"/>
    </source>
</evidence>
<sequence>MACALKIDTTILALRSLSEDPNLLGHACAQLLQAVRELVNKHLDHNHDHRSKAPACLVATEDFTREIDAHIFEWRVQDKCTEAFPDDLLIDRKARRPRRKILKKYIRDLEAALKECLVSGLGTVLGGYSAVENAGFNKGVDKVLSGIQWRDYPDRNVVMEAGRCDWKDWLRKRCEVVGNDLELEGRI</sequence>
<dbReference type="AlphaFoldDB" id="A0A6A5X709"/>
<accession>A0A6A5X709</accession>
<gene>
    <name evidence="1" type="ORF">BU24DRAFT_359826</name>
</gene>
<organism evidence="1 2">
    <name type="scientific">Aaosphaeria arxii CBS 175.79</name>
    <dbReference type="NCBI Taxonomy" id="1450172"/>
    <lineage>
        <taxon>Eukaryota</taxon>
        <taxon>Fungi</taxon>
        <taxon>Dikarya</taxon>
        <taxon>Ascomycota</taxon>
        <taxon>Pezizomycotina</taxon>
        <taxon>Dothideomycetes</taxon>
        <taxon>Pleosporomycetidae</taxon>
        <taxon>Pleosporales</taxon>
        <taxon>Pleosporales incertae sedis</taxon>
        <taxon>Aaosphaeria</taxon>
    </lineage>
</organism>
<dbReference type="RefSeq" id="XP_033377005.1">
    <property type="nucleotide sequence ID" value="XM_033524068.1"/>
</dbReference>
<dbReference type="OrthoDB" id="3786143at2759"/>
<dbReference type="Proteomes" id="UP000799778">
    <property type="component" value="Unassembled WGS sequence"/>
</dbReference>
<dbReference type="GeneID" id="54281465"/>
<name>A0A6A5X709_9PLEO</name>
<reference evidence="1" key="1">
    <citation type="journal article" date="2020" name="Stud. Mycol.">
        <title>101 Dothideomycetes genomes: a test case for predicting lifestyles and emergence of pathogens.</title>
        <authorList>
            <person name="Haridas S."/>
            <person name="Albert R."/>
            <person name="Binder M."/>
            <person name="Bloem J."/>
            <person name="Labutti K."/>
            <person name="Salamov A."/>
            <person name="Andreopoulos B."/>
            <person name="Baker S."/>
            <person name="Barry K."/>
            <person name="Bills G."/>
            <person name="Bluhm B."/>
            <person name="Cannon C."/>
            <person name="Castanera R."/>
            <person name="Culley D."/>
            <person name="Daum C."/>
            <person name="Ezra D."/>
            <person name="Gonzalez J."/>
            <person name="Henrissat B."/>
            <person name="Kuo A."/>
            <person name="Liang C."/>
            <person name="Lipzen A."/>
            <person name="Lutzoni F."/>
            <person name="Magnuson J."/>
            <person name="Mondo S."/>
            <person name="Nolan M."/>
            <person name="Ohm R."/>
            <person name="Pangilinan J."/>
            <person name="Park H.-J."/>
            <person name="Ramirez L."/>
            <person name="Alfaro M."/>
            <person name="Sun H."/>
            <person name="Tritt A."/>
            <person name="Yoshinaga Y."/>
            <person name="Zwiers L.-H."/>
            <person name="Turgeon B."/>
            <person name="Goodwin S."/>
            <person name="Spatafora J."/>
            <person name="Crous P."/>
            <person name="Grigoriev I."/>
        </authorList>
    </citation>
    <scope>NUCLEOTIDE SEQUENCE</scope>
    <source>
        <strain evidence="1">CBS 175.79</strain>
    </source>
</reference>